<dbReference type="KEGG" id="plw:D5F53_29170"/>
<name>A0A385TZX0_PAELA</name>
<evidence type="ECO:0000313" key="2">
    <source>
        <dbReference type="EMBL" id="AYB47967.1"/>
    </source>
</evidence>
<dbReference type="InterPro" id="IPR012854">
    <property type="entry name" value="Cu_amine_oxidase-like_N"/>
</dbReference>
<evidence type="ECO:0000313" key="3">
    <source>
        <dbReference type="Proteomes" id="UP000266552"/>
    </source>
</evidence>
<dbReference type="Pfam" id="PF07833">
    <property type="entry name" value="Cu_amine_oxidN1"/>
    <property type="match status" value="1"/>
</dbReference>
<organism evidence="2 3">
    <name type="scientific">Paenibacillus lautus</name>
    <name type="common">Bacillus lautus</name>
    <dbReference type="NCBI Taxonomy" id="1401"/>
    <lineage>
        <taxon>Bacteria</taxon>
        <taxon>Bacillati</taxon>
        <taxon>Bacillota</taxon>
        <taxon>Bacilli</taxon>
        <taxon>Bacillales</taxon>
        <taxon>Paenibacillaceae</taxon>
        <taxon>Paenibacillus</taxon>
    </lineage>
</organism>
<dbReference type="Proteomes" id="UP000266552">
    <property type="component" value="Chromosome"/>
</dbReference>
<evidence type="ECO:0000259" key="1">
    <source>
        <dbReference type="Pfam" id="PF07833"/>
    </source>
</evidence>
<dbReference type="InterPro" id="IPR036582">
    <property type="entry name" value="Mao_N_sf"/>
</dbReference>
<dbReference type="AlphaFoldDB" id="A0A385TZX0"/>
<dbReference type="EMBL" id="CP032412">
    <property type="protein sequence ID" value="AYB47967.1"/>
    <property type="molecule type" value="Genomic_DNA"/>
</dbReference>
<keyword evidence="3" id="KW-1185">Reference proteome</keyword>
<dbReference type="SUPFAM" id="SSF55383">
    <property type="entry name" value="Copper amine oxidase, domain N"/>
    <property type="match status" value="1"/>
</dbReference>
<sequence length="158" mass="17459">MTGEDVAAQVQTMIGKKVTGEYTVVVNGEKLSDKGAIIDGRANVPVRALSESLGADIKVDGKTIMVTSEETPTNNQVVLLDGKYYTKYDLLNEQKKTSDLLVHLSSSLEKEESKTEYMSGQTGIVKQMWEDGLKTLREKVDQNTQRLNSINEALKAFE</sequence>
<protein>
    <recommendedName>
        <fullName evidence="1">Copper amine oxidase-like N-terminal domain-containing protein</fullName>
    </recommendedName>
</protein>
<gene>
    <name evidence="2" type="ORF">D5F53_29170</name>
</gene>
<reference evidence="2 3" key="1">
    <citation type="submission" date="2018-09" db="EMBL/GenBank/DDBJ databases">
        <title>Genome Sequence of Paenibacillus lautus Strain E7593-69, Azo Dye-Degrading Bacteria, Isolated from Commercial Tattoo Inks.</title>
        <authorList>
            <person name="Nho S.W."/>
            <person name="Kim S.-J."/>
            <person name="Kweon O."/>
            <person name="Cerniglia C.E."/>
        </authorList>
    </citation>
    <scope>NUCLEOTIDE SEQUENCE [LARGE SCALE GENOMIC DNA]</scope>
    <source>
        <strain evidence="2 3">E7593-69</strain>
    </source>
</reference>
<accession>A0A385TZX0</accession>
<proteinExistence type="predicted"/>
<feature type="domain" description="Copper amine oxidase-like N-terminal" evidence="1">
    <location>
        <begin position="25"/>
        <end position="99"/>
    </location>
</feature>